<name>A0A2G9U495_TELCI</name>
<proteinExistence type="predicted"/>
<dbReference type="Proteomes" id="UP000230423">
    <property type="component" value="Unassembled WGS sequence"/>
</dbReference>
<gene>
    <name evidence="1" type="ORF">TELCIR_14056</name>
</gene>
<evidence type="ECO:0000313" key="1">
    <source>
        <dbReference type="EMBL" id="PIO64320.1"/>
    </source>
</evidence>
<dbReference type="OrthoDB" id="5858404at2759"/>
<accession>A0A2G9U495</accession>
<protein>
    <submittedName>
        <fullName evidence="1">Uncharacterized protein</fullName>
    </submittedName>
</protein>
<reference evidence="1 2" key="1">
    <citation type="submission" date="2015-09" db="EMBL/GenBank/DDBJ databases">
        <title>Draft genome of the parasitic nematode Teladorsagia circumcincta isolate WARC Sus (inbred).</title>
        <authorList>
            <person name="Mitreva M."/>
        </authorList>
    </citation>
    <scope>NUCLEOTIDE SEQUENCE [LARGE SCALE GENOMIC DNA]</scope>
    <source>
        <strain evidence="1 2">S</strain>
    </source>
</reference>
<dbReference type="AlphaFoldDB" id="A0A2G9U495"/>
<evidence type="ECO:0000313" key="2">
    <source>
        <dbReference type="Proteomes" id="UP000230423"/>
    </source>
</evidence>
<dbReference type="EMBL" id="KZ350004">
    <property type="protein sequence ID" value="PIO64320.1"/>
    <property type="molecule type" value="Genomic_DNA"/>
</dbReference>
<sequence>MSVTPKVLLEKTANSDLTQNDRSVSQLMELIFNQIAIMDPQEHAVFENGKVFMIHPWNYGFRSQDCPDVGGGKRLFPGTQKSVRFIEGPNGRDYNNPALIIDG</sequence>
<keyword evidence="2" id="KW-1185">Reference proteome</keyword>
<organism evidence="1 2">
    <name type="scientific">Teladorsagia circumcincta</name>
    <name type="common">Brown stomach worm</name>
    <name type="synonym">Ostertagia circumcincta</name>
    <dbReference type="NCBI Taxonomy" id="45464"/>
    <lineage>
        <taxon>Eukaryota</taxon>
        <taxon>Metazoa</taxon>
        <taxon>Ecdysozoa</taxon>
        <taxon>Nematoda</taxon>
        <taxon>Chromadorea</taxon>
        <taxon>Rhabditida</taxon>
        <taxon>Rhabditina</taxon>
        <taxon>Rhabditomorpha</taxon>
        <taxon>Strongyloidea</taxon>
        <taxon>Trichostrongylidae</taxon>
        <taxon>Teladorsagia</taxon>
    </lineage>
</organism>